<accession>A0ABN9WWD5</accession>
<reference evidence="2" key="1">
    <citation type="submission" date="2023-10" db="EMBL/GenBank/DDBJ databases">
        <authorList>
            <person name="Chen Y."/>
            <person name="Shah S."/>
            <person name="Dougan E. K."/>
            <person name="Thang M."/>
            <person name="Chan C."/>
        </authorList>
    </citation>
    <scope>NUCLEOTIDE SEQUENCE [LARGE SCALE GENOMIC DNA]</scope>
</reference>
<feature type="region of interest" description="Disordered" evidence="1">
    <location>
        <begin position="1"/>
        <end position="30"/>
    </location>
</feature>
<feature type="compositionally biased region" description="Polar residues" evidence="1">
    <location>
        <begin position="1"/>
        <end position="10"/>
    </location>
</feature>
<dbReference type="Proteomes" id="UP001189429">
    <property type="component" value="Unassembled WGS sequence"/>
</dbReference>
<comment type="caution">
    <text evidence="2">The sequence shown here is derived from an EMBL/GenBank/DDBJ whole genome shotgun (WGS) entry which is preliminary data.</text>
</comment>
<dbReference type="EMBL" id="CAUYUJ010019436">
    <property type="protein sequence ID" value="CAK0891162.1"/>
    <property type="molecule type" value="Genomic_DNA"/>
</dbReference>
<evidence type="ECO:0000313" key="2">
    <source>
        <dbReference type="EMBL" id="CAK0891162.1"/>
    </source>
</evidence>
<name>A0ABN9WWD5_9DINO</name>
<evidence type="ECO:0000313" key="3">
    <source>
        <dbReference type="Proteomes" id="UP001189429"/>
    </source>
</evidence>
<gene>
    <name evidence="2" type="ORF">PCOR1329_LOCUS71178</name>
</gene>
<organism evidence="2 3">
    <name type="scientific">Prorocentrum cordatum</name>
    <dbReference type="NCBI Taxonomy" id="2364126"/>
    <lineage>
        <taxon>Eukaryota</taxon>
        <taxon>Sar</taxon>
        <taxon>Alveolata</taxon>
        <taxon>Dinophyceae</taxon>
        <taxon>Prorocentrales</taxon>
        <taxon>Prorocentraceae</taxon>
        <taxon>Prorocentrum</taxon>
    </lineage>
</organism>
<keyword evidence="3" id="KW-1185">Reference proteome</keyword>
<protein>
    <submittedName>
        <fullName evidence="2">Uncharacterized protein</fullName>
    </submittedName>
</protein>
<evidence type="ECO:0000256" key="1">
    <source>
        <dbReference type="SAM" id="MobiDB-lite"/>
    </source>
</evidence>
<proteinExistence type="predicted"/>
<sequence length="276" mass="30250">MIASGQSGAPSNRDEPQRVSQATPAAADPEAATDGLAMEHVMSGFGQSGALRSRSVWSPALSHMSSVRSNRSKERARFLKRVGRTETEESLLEMDWSLAVHDAELLRAVPASAIIGCVSHTVMSSSPGCEATFALSRPVMRMHYFVSHSWQTPAWLKLVCLMYEMNAGRAVVAALATQIVIVVLQTAGLWDPHFLSQGGLHYVDDQRIHVVPFEAHWLISCSVFFLVLCWGQVIPVRESLCFLDKCCINQTDSIKKAAGIKQLGAFLRNSENLLVL</sequence>